<dbReference type="Pfam" id="PF19666">
    <property type="entry name" value="DUF6169"/>
    <property type="match status" value="1"/>
</dbReference>
<keyword evidence="2" id="KW-1185">Reference proteome</keyword>
<organism evidence="1 2">
    <name type="scientific">Spirosoma telluris</name>
    <dbReference type="NCBI Taxonomy" id="2183553"/>
    <lineage>
        <taxon>Bacteria</taxon>
        <taxon>Pseudomonadati</taxon>
        <taxon>Bacteroidota</taxon>
        <taxon>Cytophagia</taxon>
        <taxon>Cytophagales</taxon>
        <taxon>Cytophagaceae</taxon>
        <taxon>Spirosoma</taxon>
    </lineage>
</organism>
<accession>A0A327NJK1</accession>
<name>A0A327NJK1_9BACT</name>
<dbReference type="OrthoDB" id="955741at2"/>
<sequence>MEPKNLPPTNYLFRFEGGNDNSYAFTTSTGIAYLVRFKPTPYIISEEWVFHTDVYELVIDLVDNPTGKPPTLDLVIPATLAAIIRDFYARTSLAITIYICDSSDGRQKSRERKFASWFQTYNPGTMVRFDYMIQDHTDGQSYYITLITSLWNPHIHDIISEFQRVADGYNDPK</sequence>
<dbReference type="EMBL" id="QLII01000001">
    <property type="protein sequence ID" value="RAI74216.1"/>
    <property type="molecule type" value="Genomic_DNA"/>
</dbReference>
<evidence type="ECO:0000313" key="1">
    <source>
        <dbReference type="EMBL" id="RAI74216.1"/>
    </source>
</evidence>
<comment type="caution">
    <text evidence="1">The sequence shown here is derived from an EMBL/GenBank/DDBJ whole genome shotgun (WGS) entry which is preliminary data.</text>
</comment>
<dbReference type="AlphaFoldDB" id="A0A327NJK1"/>
<dbReference type="RefSeq" id="WP_111341089.1">
    <property type="nucleotide sequence ID" value="NZ_QLII01000001.1"/>
</dbReference>
<dbReference type="Proteomes" id="UP000249016">
    <property type="component" value="Unassembled WGS sequence"/>
</dbReference>
<dbReference type="InterPro" id="IPR046167">
    <property type="entry name" value="DUF6169"/>
</dbReference>
<evidence type="ECO:0000313" key="2">
    <source>
        <dbReference type="Proteomes" id="UP000249016"/>
    </source>
</evidence>
<gene>
    <name evidence="1" type="ORF">HMF3257_07540</name>
</gene>
<proteinExistence type="predicted"/>
<protein>
    <submittedName>
        <fullName evidence="1">Uncharacterized protein</fullName>
    </submittedName>
</protein>
<reference evidence="1 2" key="1">
    <citation type="submission" date="2018-06" db="EMBL/GenBank/DDBJ databases">
        <title>Spirosoma sp. HMF3257 Genome sequencing and assembly.</title>
        <authorList>
            <person name="Kang H."/>
            <person name="Cha I."/>
            <person name="Kim H."/>
            <person name="Kang J."/>
            <person name="Joh K."/>
        </authorList>
    </citation>
    <scope>NUCLEOTIDE SEQUENCE [LARGE SCALE GENOMIC DNA]</scope>
    <source>
        <strain evidence="1 2">HMF3257</strain>
    </source>
</reference>